<organism evidence="2 3">
    <name type="scientific">Brassica campestris</name>
    <name type="common">Field mustard</name>
    <dbReference type="NCBI Taxonomy" id="3711"/>
    <lineage>
        <taxon>Eukaryota</taxon>
        <taxon>Viridiplantae</taxon>
        <taxon>Streptophyta</taxon>
        <taxon>Embryophyta</taxon>
        <taxon>Tracheophyta</taxon>
        <taxon>Spermatophyta</taxon>
        <taxon>Magnoliopsida</taxon>
        <taxon>eudicotyledons</taxon>
        <taxon>Gunneridae</taxon>
        <taxon>Pentapetalae</taxon>
        <taxon>rosids</taxon>
        <taxon>malvids</taxon>
        <taxon>Brassicales</taxon>
        <taxon>Brassicaceae</taxon>
        <taxon>Brassiceae</taxon>
        <taxon>Brassica</taxon>
    </lineage>
</organism>
<dbReference type="OMA" id="KCFRVDF"/>
<accession>M4C945</accession>
<dbReference type="AlphaFoldDB" id="M4C945"/>
<dbReference type="InParanoid" id="M4C945"/>
<dbReference type="SUPFAM" id="SSF52047">
    <property type="entry name" value="RNI-like"/>
    <property type="match status" value="1"/>
</dbReference>
<proteinExistence type="predicted"/>
<dbReference type="PANTHER" id="PTHR38926">
    <property type="entry name" value="F-BOX DOMAIN CONTAINING PROTEIN, EXPRESSED"/>
    <property type="match status" value="1"/>
</dbReference>
<dbReference type="Proteomes" id="UP000011750">
    <property type="component" value="Chromosome A03"/>
</dbReference>
<feature type="region of interest" description="Disordered" evidence="1">
    <location>
        <begin position="114"/>
        <end position="134"/>
    </location>
</feature>
<dbReference type="Gramene" id="Bra000723.1">
    <property type="protein sequence ID" value="Bra000723.1-P"/>
    <property type="gene ID" value="Bra000723"/>
</dbReference>
<evidence type="ECO:0000313" key="2">
    <source>
        <dbReference type="EnsemblPlants" id="Bra000723.1-P"/>
    </source>
</evidence>
<name>M4C945_BRACM</name>
<dbReference type="Gene3D" id="3.80.10.10">
    <property type="entry name" value="Ribonuclease Inhibitor"/>
    <property type="match status" value="1"/>
</dbReference>
<evidence type="ECO:0000256" key="1">
    <source>
        <dbReference type="SAM" id="MobiDB-lite"/>
    </source>
</evidence>
<keyword evidence="3" id="KW-1185">Reference proteome</keyword>
<dbReference type="STRING" id="51351.M4C945"/>
<reference evidence="2" key="3">
    <citation type="submission" date="2023-03" db="UniProtKB">
        <authorList>
            <consortium name="EnsemblPlants"/>
        </authorList>
    </citation>
    <scope>IDENTIFICATION</scope>
    <source>
        <strain evidence="2">cv. Chiifu-401-42</strain>
    </source>
</reference>
<dbReference type="EnsemblPlants" id="Bra000723.1">
    <property type="protein sequence ID" value="Bra000723.1-P"/>
    <property type="gene ID" value="Bra000723"/>
</dbReference>
<dbReference type="PANTHER" id="PTHR38926:SF2">
    <property type="entry name" value="F-BOX_LRR-REPEAT PROTEIN 21-RELATED"/>
    <property type="match status" value="1"/>
</dbReference>
<sequence>MLNDGDLEDMDYDLEIMCRHAVDRSQGGLVEIDIAETMPGLRHLQLYGNGLTNKGLNAILDACPHLVHLDLRKCFRVDFDGDMAKRCLERVKELRQPYDPTDDYPFDGFERTIEEEATEDEEKEEEEDYSYDSDEYVYDVDNCSDTYDSCDD</sequence>
<feature type="compositionally biased region" description="Acidic residues" evidence="1">
    <location>
        <begin position="115"/>
        <end position="134"/>
    </location>
</feature>
<protein>
    <submittedName>
        <fullName evidence="2">Uncharacterized protein</fullName>
    </submittedName>
</protein>
<evidence type="ECO:0000313" key="3">
    <source>
        <dbReference type="Proteomes" id="UP000011750"/>
    </source>
</evidence>
<reference evidence="2 3" key="1">
    <citation type="journal article" date="2011" name="Nat. Genet.">
        <title>The genome of the mesopolyploid crop species Brassica rapa.</title>
        <authorList>
            <consortium name="Brassica rapa Genome Sequencing Project Consortium"/>
            <person name="Wang X."/>
            <person name="Wang H."/>
            <person name="Wang J."/>
            <person name="Sun R."/>
            <person name="Wu J."/>
            <person name="Liu S."/>
            <person name="Bai Y."/>
            <person name="Mun J.H."/>
            <person name="Bancroft I."/>
            <person name="Cheng F."/>
            <person name="Huang S."/>
            <person name="Li X."/>
            <person name="Hua W."/>
            <person name="Wang J."/>
            <person name="Wang X."/>
            <person name="Freeling M."/>
            <person name="Pires J.C."/>
            <person name="Paterson A.H."/>
            <person name="Chalhoub B."/>
            <person name="Wang B."/>
            <person name="Hayward A."/>
            <person name="Sharpe A.G."/>
            <person name="Park B.S."/>
            <person name="Weisshaar B."/>
            <person name="Liu B."/>
            <person name="Li B."/>
            <person name="Liu B."/>
            <person name="Tong C."/>
            <person name="Song C."/>
            <person name="Duran C."/>
            <person name="Peng C."/>
            <person name="Geng C."/>
            <person name="Koh C."/>
            <person name="Lin C."/>
            <person name="Edwards D."/>
            <person name="Mu D."/>
            <person name="Shen D."/>
            <person name="Soumpourou E."/>
            <person name="Li F."/>
            <person name="Fraser F."/>
            <person name="Conant G."/>
            <person name="Lassalle G."/>
            <person name="King G.J."/>
            <person name="Bonnema G."/>
            <person name="Tang H."/>
            <person name="Wang H."/>
            <person name="Belcram H."/>
            <person name="Zhou H."/>
            <person name="Hirakawa H."/>
            <person name="Abe H."/>
            <person name="Guo H."/>
            <person name="Wang H."/>
            <person name="Jin H."/>
            <person name="Parkin I.A."/>
            <person name="Batley J."/>
            <person name="Kim J.S."/>
            <person name="Just J."/>
            <person name="Li J."/>
            <person name="Xu J."/>
            <person name="Deng J."/>
            <person name="Kim J.A."/>
            <person name="Li J."/>
            <person name="Yu J."/>
            <person name="Meng J."/>
            <person name="Wang J."/>
            <person name="Min J."/>
            <person name="Poulain J."/>
            <person name="Wang J."/>
            <person name="Hatakeyama K."/>
            <person name="Wu K."/>
            <person name="Wang L."/>
            <person name="Fang L."/>
            <person name="Trick M."/>
            <person name="Links M.G."/>
            <person name="Zhao M."/>
            <person name="Jin M."/>
            <person name="Ramchiary N."/>
            <person name="Drou N."/>
            <person name="Berkman P.J."/>
            <person name="Cai Q."/>
            <person name="Huang Q."/>
            <person name="Li R."/>
            <person name="Tabata S."/>
            <person name="Cheng S."/>
            <person name="Zhang S."/>
            <person name="Zhang S."/>
            <person name="Huang S."/>
            <person name="Sato S."/>
            <person name="Sun S."/>
            <person name="Kwon S.J."/>
            <person name="Choi S.R."/>
            <person name="Lee T.H."/>
            <person name="Fan W."/>
            <person name="Zhao X."/>
            <person name="Tan X."/>
            <person name="Xu X."/>
            <person name="Wang Y."/>
            <person name="Qiu Y."/>
            <person name="Yin Y."/>
            <person name="Li Y."/>
            <person name="Du Y."/>
            <person name="Liao Y."/>
            <person name="Lim Y."/>
            <person name="Narusaka Y."/>
            <person name="Wang Y."/>
            <person name="Wang Z."/>
            <person name="Li Z."/>
            <person name="Wang Z."/>
            <person name="Xiong Z."/>
            <person name="Zhang Z."/>
        </authorList>
    </citation>
    <scope>NUCLEOTIDE SEQUENCE [LARGE SCALE GENOMIC DNA]</scope>
    <source>
        <strain evidence="2 3">cv. Chiifu-401-42</strain>
    </source>
</reference>
<dbReference type="InterPro" id="IPR032675">
    <property type="entry name" value="LRR_dom_sf"/>
</dbReference>
<reference evidence="2 3" key="2">
    <citation type="journal article" date="2018" name="Hortic Res">
        <title>Improved Brassica rapa reference genome by single-molecule sequencing and chromosome conformation capture technologies.</title>
        <authorList>
            <person name="Zhang L."/>
            <person name="Cai X."/>
            <person name="Wu J."/>
            <person name="Liu M."/>
            <person name="Grob S."/>
            <person name="Cheng F."/>
            <person name="Liang J."/>
            <person name="Cai C."/>
            <person name="Liu Z."/>
            <person name="Liu B."/>
            <person name="Wang F."/>
            <person name="Li S."/>
            <person name="Liu F."/>
            <person name="Li X."/>
            <person name="Cheng L."/>
            <person name="Yang W."/>
            <person name="Li M.H."/>
            <person name="Grossniklaus U."/>
            <person name="Zheng H."/>
            <person name="Wang X."/>
        </authorList>
    </citation>
    <scope>NUCLEOTIDE SEQUENCE [LARGE SCALE GENOMIC DNA]</scope>
    <source>
        <strain evidence="2 3">cv. Chiifu-401-42</strain>
    </source>
</reference>
<dbReference type="eggNOG" id="KOG1947">
    <property type="taxonomic scope" value="Eukaryota"/>
</dbReference>
<dbReference type="HOGENOM" id="CLU_1724866_0_0_1"/>